<dbReference type="InterPro" id="IPR035919">
    <property type="entry name" value="EAL_sf"/>
</dbReference>
<dbReference type="PROSITE" id="PS50113">
    <property type="entry name" value="PAC"/>
    <property type="match status" value="1"/>
</dbReference>
<dbReference type="Pfam" id="PF00563">
    <property type="entry name" value="EAL"/>
    <property type="match status" value="1"/>
</dbReference>
<proteinExistence type="predicted"/>
<dbReference type="GO" id="GO:0071111">
    <property type="term" value="F:cyclic-guanylate-specific phosphodiesterase activity"/>
    <property type="evidence" value="ECO:0007669"/>
    <property type="project" value="UniProtKB-EC"/>
</dbReference>
<dbReference type="SMART" id="SM00267">
    <property type="entry name" value="GGDEF"/>
    <property type="match status" value="1"/>
</dbReference>
<dbReference type="InterPro" id="IPR043128">
    <property type="entry name" value="Rev_trsase/Diguanyl_cyclase"/>
</dbReference>
<sequence>MSAHHPWALTFINHNNLGQPMSMEAFLLAALADNSPDLIYAKDTRGRFIFLNKTLMAVMGAQDLQDVLGKTDFDFNTPDNAQNYYQDDQTVIQSGQPLINREEPVVDRQSGRIRWLLTSKFPVFNDTGKTIGLVGIGRDITERKQSEEQIQYLATHDSLTALPNRFMFSKLLAVAIESARRHQRQLAVLFIDLDRFKNINDTLGHDAGDQLLITMANRFRTCLRTSDIVGRLGGDEFVILLPELESHDQAARVAQKILSAAIQPLDVHGQECRVTASIGICLYPEDAEDEQALMKNADIAMYRAKEEGKNNYQFYSPDLKVRSLERLMLENNLRKALERHEFFLHYQAKRNLKTGKIAGVEALVRWQHPELGTISPAHFIPLAEETGLIVHLGRWVLRAACTQGVIWQQQGLPPICIAVNLSARQFFDDNLINDIANALRESGLAPELLEMEITEGMIMQDAERAIRILTGIKALGVRLAIDDFGVGYSSLAHIKRFPIDTLKVDSSFIRDIPANREDRAITEAIIAMGKTLSLTVIAEGVETQEQENFLRDSACDQTQGYYFSKPVSPEEFTRFMLAHMVEAMVCSPPEKQFTH</sequence>
<dbReference type="EC" id="3.1.4.52" evidence="2"/>
<evidence type="ECO:0000259" key="7">
    <source>
        <dbReference type="PROSITE" id="PS50887"/>
    </source>
</evidence>
<gene>
    <name evidence="8" type="ordered locus">CJA_1985</name>
</gene>
<dbReference type="SMART" id="SM00086">
    <property type="entry name" value="PAC"/>
    <property type="match status" value="1"/>
</dbReference>
<dbReference type="Pfam" id="PF00990">
    <property type="entry name" value="GGDEF"/>
    <property type="match status" value="1"/>
</dbReference>
<dbReference type="FunFam" id="3.20.20.450:FF:000001">
    <property type="entry name" value="Cyclic di-GMP phosphodiesterase yahA"/>
    <property type="match status" value="1"/>
</dbReference>
<evidence type="ECO:0000256" key="3">
    <source>
        <dbReference type="ARBA" id="ARBA00022636"/>
    </source>
</evidence>
<dbReference type="STRING" id="498211.CJA_1985"/>
<organism evidence="8 9">
    <name type="scientific">Cellvibrio japonicus (strain Ueda107)</name>
    <name type="common">Pseudomonas fluorescens subsp. cellulosa</name>
    <dbReference type="NCBI Taxonomy" id="498211"/>
    <lineage>
        <taxon>Bacteria</taxon>
        <taxon>Pseudomonadati</taxon>
        <taxon>Pseudomonadota</taxon>
        <taxon>Gammaproteobacteria</taxon>
        <taxon>Cellvibrionales</taxon>
        <taxon>Cellvibrionaceae</taxon>
        <taxon>Cellvibrio</taxon>
    </lineage>
</organism>
<evidence type="ECO:0000256" key="2">
    <source>
        <dbReference type="ARBA" id="ARBA00012282"/>
    </source>
</evidence>
<evidence type="ECO:0000313" key="8">
    <source>
        <dbReference type="EMBL" id="ACE84596.1"/>
    </source>
</evidence>
<dbReference type="eggNOG" id="COG5001">
    <property type="taxonomic scope" value="Bacteria"/>
</dbReference>
<dbReference type="InterPro" id="IPR013656">
    <property type="entry name" value="PAS_4"/>
</dbReference>
<dbReference type="InterPro" id="IPR000014">
    <property type="entry name" value="PAS"/>
</dbReference>
<dbReference type="InterPro" id="IPR029787">
    <property type="entry name" value="Nucleotide_cyclase"/>
</dbReference>
<dbReference type="InterPro" id="IPR052155">
    <property type="entry name" value="Biofilm_reg_signaling"/>
</dbReference>
<dbReference type="SUPFAM" id="SSF55073">
    <property type="entry name" value="Nucleotide cyclase"/>
    <property type="match status" value="1"/>
</dbReference>
<dbReference type="InterPro" id="IPR001633">
    <property type="entry name" value="EAL_dom"/>
</dbReference>
<accession>B3PHI4</accession>
<keyword evidence="9" id="KW-1185">Reference proteome</keyword>
<dbReference type="CDD" id="cd00130">
    <property type="entry name" value="PAS"/>
    <property type="match status" value="1"/>
</dbReference>
<dbReference type="InterPro" id="IPR000700">
    <property type="entry name" value="PAS-assoc_C"/>
</dbReference>
<dbReference type="PROSITE" id="PS50887">
    <property type="entry name" value="GGDEF"/>
    <property type="match status" value="1"/>
</dbReference>
<evidence type="ECO:0000256" key="1">
    <source>
        <dbReference type="ARBA" id="ARBA00001946"/>
    </source>
</evidence>
<evidence type="ECO:0000256" key="4">
    <source>
        <dbReference type="ARBA" id="ARBA00051114"/>
    </source>
</evidence>
<dbReference type="PANTHER" id="PTHR44757:SF2">
    <property type="entry name" value="BIOFILM ARCHITECTURE MAINTENANCE PROTEIN MBAA"/>
    <property type="match status" value="1"/>
</dbReference>
<dbReference type="SUPFAM" id="SSF141868">
    <property type="entry name" value="EAL domain-like"/>
    <property type="match status" value="1"/>
</dbReference>
<dbReference type="AlphaFoldDB" id="B3PHI4"/>
<feature type="domain" description="EAL" evidence="6">
    <location>
        <begin position="326"/>
        <end position="580"/>
    </location>
</feature>
<dbReference type="NCBIfam" id="TIGR00254">
    <property type="entry name" value="GGDEF"/>
    <property type="match status" value="1"/>
</dbReference>
<feature type="domain" description="PAC" evidence="5">
    <location>
        <begin position="99"/>
        <end position="152"/>
    </location>
</feature>
<dbReference type="EMBL" id="CP000934">
    <property type="protein sequence ID" value="ACE84596.1"/>
    <property type="molecule type" value="Genomic_DNA"/>
</dbReference>
<dbReference type="Proteomes" id="UP000001036">
    <property type="component" value="Chromosome"/>
</dbReference>
<dbReference type="CDD" id="cd01949">
    <property type="entry name" value="GGDEF"/>
    <property type="match status" value="1"/>
</dbReference>
<dbReference type="SUPFAM" id="SSF55785">
    <property type="entry name" value="PYP-like sensor domain (PAS domain)"/>
    <property type="match status" value="1"/>
</dbReference>
<dbReference type="Gene3D" id="3.30.450.20">
    <property type="entry name" value="PAS domain"/>
    <property type="match status" value="1"/>
</dbReference>
<dbReference type="InterPro" id="IPR001610">
    <property type="entry name" value="PAC"/>
</dbReference>
<feature type="domain" description="GGDEF" evidence="7">
    <location>
        <begin position="184"/>
        <end position="317"/>
    </location>
</feature>
<keyword evidence="3" id="KW-0973">c-di-GMP</keyword>
<evidence type="ECO:0000313" key="9">
    <source>
        <dbReference type="Proteomes" id="UP000001036"/>
    </source>
</evidence>
<dbReference type="HOGENOM" id="CLU_000445_70_50_6"/>
<dbReference type="PANTHER" id="PTHR44757">
    <property type="entry name" value="DIGUANYLATE CYCLASE DGCP"/>
    <property type="match status" value="1"/>
</dbReference>
<protein>
    <recommendedName>
        <fullName evidence="2">cyclic-guanylate-specific phosphodiesterase</fullName>
        <ecNumber evidence="2">3.1.4.52</ecNumber>
    </recommendedName>
</protein>
<dbReference type="InterPro" id="IPR000160">
    <property type="entry name" value="GGDEF_dom"/>
</dbReference>
<dbReference type="NCBIfam" id="TIGR00229">
    <property type="entry name" value="sensory_box"/>
    <property type="match status" value="1"/>
</dbReference>
<dbReference type="Pfam" id="PF08448">
    <property type="entry name" value="PAS_4"/>
    <property type="match status" value="1"/>
</dbReference>
<dbReference type="GO" id="GO:0071732">
    <property type="term" value="P:cellular response to nitric oxide"/>
    <property type="evidence" value="ECO:0007669"/>
    <property type="project" value="UniProtKB-ARBA"/>
</dbReference>
<comment type="cofactor">
    <cofactor evidence="1">
        <name>Mg(2+)</name>
        <dbReference type="ChEBI" id="CHEBI:18420"/>
    </cofactor>
</comment>
<dbReference type="Gene3D" id="3.30.70.270">
    <property type="match status" value="1"/>
</dbReference>
<dbReference type="CDD" id="cd01948">
    <property type="entry name" value="EAL"/>
    <property type="match status" value="1"/>
</dbReference>
<name>B3PHI4_CELJU</name>
<evidence type="ECO:0000259" key="6">
    <source>
        <dbReference type="PROSITE" id="PS50883"/>
    </source>
</evidence>
<comment type="catalytic activity">
    <reaction evidence="4">
        <text>3',3'-c-di-GMP + H2O = 5'-phosphoguanylyl(3'-&gt;5')guanosine + H(+)</text>
        <dbReference type="Rhea" id="RHEA:24902"/>
        <dbReference type="ChEBI" id="CHEBI:15377"/>
        <dbReference type="ChEBI" id="CHEBI:15378"/>
        <dbReference type="ChEBI" id="CHEBI:58754"/>
        <dbReference type="ChEBI" id="CHEBI:58805"/>
        <dbReference type="EC" id="3.1.4.52"/>
    </reaction>
    <physiologicalReaction direction="left-to-right" evidence="4">
        <dbReference type="Rhea" id="RHEA:24903"/>
    </physiologicalReaction>
</comment>
<dbReference type="SMART" id="SM00052">
    <property type="entry name" value="EAL"/>
    <property type="match status" value="1"/>
</dbReference>
<evidence type="ECO:0000259" key="5">
    <source>
        <dbReference type="PROSITE" id="PS50113"/>
    </source>
</evidence>
<dbReference type="KEGG" id="cja:CJA_1985"/>
<dbReference type="Gene3D" id="3.20.20.450">
    <property type="entry name" value="EAL domain"/>
    <property type="match status" value="1"/>
</dbReference>
<dbReference type="SMART" id="SM00091">
    <property type="entry name" value="PAS"/>
    <property type="match status" value="1"/>
</dbReference>
<dbReference type="PROSITE" id="PS50883">
    <property type="entry name" value="EAL"/>
    <property type="match status" value="1"/>
</dbReference>
<reference evidence="8 9" key="1">
    <citation type="journal article" date="2008" name="J. Bacteriol.">
        <title>Insights into plant cell wall degradation from the genome sequence of the soil bacterium Cellvibrio japonicus.</title>
        <authorList>
            <person name="Deboy R.T."/>
            <person name="Mongodin E.F."/>
            <person name="Fouts D.E."/>
            <person name="Tailford L.E."/>
            <person name="Khouri H."/>
            <person name="Emerson J.B."/>
            <person name="Mohamoud Y."/>
            <person name="Watkins K."/>
            <person name="Henrissat B."/>
            <person name="Gilbert H.J."/>
            <person name="Nelson K.E."/>
        </authorList>
    </citation>
    <scope>NUCLEOTIDE SEQUENCE [LARGE SCALE GENOMIC DNA]</scope>
    <source>
        <strain evidence="8 9">Ueda107</strain>
    </source>
</reference>
<dbReference type="FunFam" id="3.30.70.270:FF:000001">
    <property type="entry name" value="Diguanylate cyclase domain protein"/>
    <property type="match status" value="1"/>
</dbReference>
<dbReference type="InterPro" id="IPR035965">
    <property type="entry name" value="PAS-like_dom_sf"/>
</dbReference>